<accession>K3YNZ9</accession>
<evidence type="ECO:0000313" key="1">
    <source>
        <dbReference type="EnsemblPlants" id="KQL02220"/>
    </source>
</evidence>
<dbReference type="Gramene" id="KQL02220">
    <property type="protein sequence ID" value="KQL02220"/>
    <property type="gene ID" value="SETIT_015858mg"/>
</dbReference>
<dbReference type="EnsemblPlants" id="KQL02220">
    <property type="protein sequence ID" value="KQL02220"/>
    <property type="gene ID" value="SETIT_015858mg"/>
</dbReference>
<proteinExistence type="predicted"/>
<dbReference type="Gramene" id="KQL02219">
    <property type="protein sequence ID" value="KQL02219"/>
    <property type="gene ID" value="SETIT_015858mg"/>
</dbReference>
<keyword evidence="2" id="KW-1185">Reference proteome</keyword>
<reference evidence="1" key="2">
    <citation type="submission" date="2018-08" db="UniProtKB">
        <authorList>
            <consortium name="EnsemblPlants"/>
        </authorList>
    </citation>
    <scope>IDENTIFICATION</scope>
    <source>
        <strain evidence="1">Yugu1</strain>
    </source>
</reference>
<dbReference type="EMBL" id="AGNK02003944">
    <property type="status" value="NOT_ANNOTATED_CDS"/>
    <property type="molecule type" value="Genomic_DNA"/>
</dbReference>
<organism evidence="1 2">
    <name type="scientific">Setaria italica</name>
    <name type="common">Foxtail millet</name>
    <name type="synonym">Panicum italicum</name>
    <dbReference type="NCBI Taxonomy" id="4555"/>
    <lineage>
        <taxon>Eukaryota</taxon>
        <taxon>Viridiplantae</taxon>
        <taxon>Streptophyta</taxon>
        <taxon>Embryophyta</taxon>
        <taxon>Tracheophyta</taxon>
        <taxon>Spermatophyta</taxon>
        <taxon>Magnoliopsida</taxon>
        <taxon>Liliopsida</taxon>
        <taxon>Poales</taxon>
        <taxon>Poaceae</taxon>
        <taxon>PACMAD clade</taxon>
        <taxon>Panicoideae</taxon>
        <taxon>Panicodae</taxon>
        <taxon>Paniceae</taxon>
        <taxon>Cenchrinae</taxon>
        <taxon>Setaria</taxon>
    </lineage>
</organism>
<protein>
    <submittedName>
        <fullName evidence="1">Uncharacterized protein</fullName>
    </submittedName>
</protein>
<name>K3YNZ9_SETIT</name>
<sequence length="31" mass="3426">MEVIAMHPPILAASRPFASLMETTKEPPVFN</sequence>
<dbReference type="AlphaFoldDB" id="K3YNZ9"/>
<reference evidence="2" key="1">
    <citation type="journal article" date="2012" name="Nat. Biotechnol.">
        <title>Reference genome sequence of the model plant Setaria.</title>
        <authorList>
            <person name="Bennetzen J.L."/>
            <person name="Schmutz J."/>
            <person name="Wang H."/>
            <person name="Percifield R."/>
            <person name="Hawkins J."/>
            <person name="Pontaroli A.C."/>
            <person name="Estep M."/>
            <person name="Feng L."/>
            <person name="Vaughn J.N."/>
            <person name="Grimwood J."/>
            <person name="Jenkins J."/>
            <person name="Barry K."/>
            <person name="Lindquist E."/>
            <person name="Hellsten U."/>
            <person name="Deshpande S."/>
            <person name="Wang X."/>
            <person name="Wu X."/>
            <person name="Mitros T."/>
            <person name="Triplett J."/>
            <person name="Yang X."/>
            <person name="Ye C.Y."/>
            <person name="Mauro-Herrera M."/>
            <person name="Wang L."/>
            <person name="Li P."/>
            <person name="Sharma M."/>
            <person name="Sharma R."/>
            <person name="Ronald P.C."/>
            <person name="Panaud O."/>
            <person name="Kellogg E.A."/>
            <person name="Brutnell T.P."/>
            <person name="Doust A.N."/>
            <person name="Tuskan G.A."/>
            <person name="Rokhsar D."/>
            <person name="Devos K.M."/>
        </authorList>
    </citation>
    <scope>NUCLEOTIDE SEQUENCE [LARGE SCALE GENOMIC DNA]</scope>
    <source>
        <strain evidence="2">cv. Yugu1</strain>
    </source>
</reference>
<dbReference type="HOGENOM" id="CLU_3400113_0_0_1"/>
<dbReference type="EnsemblPlants" id="KQL02219">
    <property type="protein sequence ID" value="KQL02219"/>
    <property type="gene ID" value="SETIT_015858mg"/>
</dbReference>
<dbReference type="Proteomes" id="UP000004995">
    <property type="component" value="Unassembled WGS sequence"/>
</dbReference>
<evidence type="ECO:0000313" key="2">
    <source>
        <dbReference type="Proteomes" id="UP000004995"/>
    </source>
</evidence>